<feature type="coiled-coil region" evidence="1">
    <location>
        <begin position="83"/>
        <end position="113"/>
    </location>
</feature>
<reference evidence="3" key="1">
    <citation type="submission" date="2016-01" db="EMBL/GenBank/DDBJ databases">
        <authorList>
            <person name="Mitreva M."/>
            <person name="Pepin K.H."/>
            <person name="Mihindukulasuriya K.A."/>
            <person name="Fulton R."/>
            <person name="Fronick C."/>
            <person name="O'Laughlin M."/>
            <person name="Miner T."/>
            <person name="Herter B."/>
            <person name="Rosa B.A."/>
            <person name="Cordes M."/>
            <person name="Tomlinson C."/>
            <person name="Wollam A."/>
            <person name="Palsikar V.B."/>
            <person name="Mardis E.R."/>
            <person name="Wilson R.K."/>
        </authorList>
    </citation>
    <scope>NUCLEOTIDE SEQUENCE [LARGE SCALE GENOMIC DNA]</scope>
    <source>
        <strain evidence="3">KA00182</strain>
    </source>
</reference>
<sequence length="158" mass="18098">MEDMKSDKLVEDLESIILNAKQMPFTNKKVVSEEEVLQIIDELKETLPEELVQSKQIIAEREKILADAKQHADNMIIQAKDYIAKLTEEHELVRQAQERAQQILAQANASSEELKGSSITYAGDVLKYVETTLEKTLFSIQQNRESLLKSNKKDSHRE</sequence>
<protein>
    <recommendedName>
        <fullName evidence="4">ATPase</fullName>
    </recommendedName>
</protein>
<proteinExistence type="predicted"/>
<evidence type="ECO:0000256" key="1">
    <source>
        <dbReference type="SAM" id="Coils"/>
    </source>
</evidence>
<dbReference type="EMBL" id="LSDT01000015">
    <property type="protein sequence ID" value="KXB92303.1"/>
    <property type="molecule type" value="Genomic_DNA"/>
</dbReference>
<accession>A0A134CJB0</accession>
<gene>
    <name evidence="2" type="ORF">HMPREF3182_00533</name>
</gene>
<dbReference type="Proteomes" id="UP000070160">
    <property type="component" value="Unassembled WGS sequence"/>
</dbReference>
<organism evidence="2 3">
    <name type="scientific">Megasphaera hutchinsoni</name>
    <dbReference type="NCBI Taxonomy" id="1588748"/>
    <lineage>
        <taxon>Bacteria</taxon>
        <taxon>Bacillati</taxon>
        <taxon>Bacillota</taxon>
        <taxon>Negativicutes</taxon>
        <taxon>Veillonellales</taxon>
        <taxon>Veillonellaceae</taxon>
        <taxon>Megasphaera</taxon>
    </lineage>
</organism>
<dbReference type="STRING" id="1588748.HMPREF3182_00533"/>
<keyword evidence="3" id="KW-1185">Reference proteome</keyword>
<evidence type="ECO:0000313" key="2">
    <source>
        <dbReference type="EMBL" id="KXB92303.1"/>
    </source>
</evidence>
<evidence type="ECO:0000313" key="3">
    <source>
        <dbReference type="Proteomes" id="UP000070160"/>
    </source>
</evidence>
<evidence type="ECO:0008006" key="4">
    <source>
        <dbReference type="Google" id="ProtNLM"/>
    </source>
</evidence>
<name>A0A134CJB0_9FIRM</name>
<dbReference type="PATRIC" id="fig|1588748.3.peg.506"/>
<comment type="caution">
    <text evidence="2">The sequence shown here is derived from an EMBL/GenBank/DDBJ whole genome shotgun (WGS) entry which is preliminary data.</text>
</comment>
<keyword evidence="1" id="KW-0175">Coiled coil</keyword>
<dbReference type="AlphaFoldDB" id="A0A134CJB0"/>